<dbReference type="Proteomes" id="UP000305517">
    <property type="component" value="Unassembled WGS sequence"/>
</dbReference>
<keyword evidence="4" id="KW-1185">Reference proteome</keyword>
<feature type="transmembrane region" description="Helical" evidence="1">
    <location>
        <begin position="383"/>
        <end position="407"/>
    </location>
</feature>
<dbReference type="AlphaFoldDB" id="A0A5R8WS08"/>
<evidence type="ECO:0000256" key="1">
    <source>
        <dbReference type="SAM" id="Phobius"/>
    </source>
</evidence>
<dbReference type="InterPro" id="IPR058065">
    <property type="entry name" value="LIC_10190-like"/>
</dbReference>
<dbReference type="NCBIfam" id="NF047510">
    <property type="entry name" value="LIC_10190_fam"/>
    <property type="match status" value="1"/>
</dbReference>
<sequence length="565" mass="62389">MILVVLVWLVAAAITTALGVGAWRLAARLGLRGAAQLPTPEWLSLTGWALLTAALQVWSLAAPIDGRAQLFFGLGLAAVLLLNHRTWWQAVRRPWPARWGAPERLGALLLLLLLGWLLTFAAQVPINYDVGLYQLQTLQWAEQFAAVPGLGNLHGRLAFNSSLYLPLALFRVPTPTGPAYALSAYSYALLAVAAVRPLVAGLRAPQPDARRVWAPLLLLLLLVYSFQVWLSSVTSDCTTAALLVLLFYYFAQHPPLRATEAQRLLLTLLAAWAVTLKLSAAPVLLLPLYAAWAAPESLSIGRRWGGPLALGLLLALPWLARNVVLSGYLIYPLPAVDLFNVDWKLPLAYARMEHNMIVNLARNSAESPYAAPHQTLWQWWPNWWAPMVGFPGAVVVAALASPLVAAWRWRHPRSAAEQGWAGGWLVAWVGSVFWFVAAPDYRFGAGFLLVAALWPWLGPRWPGPAQSDRLRYLPGLLLLLWVLHNLRDPLYQLRHEPARFARRVVWPELPAVPATVAVPVAPGLFVRVPREGFQCWGAPLPCAHCAEAGLRLRGRTLSEGFRRTE</sequence>
<dbReference type="OrthoDB" id="344987at2"/>
<feature type="transmembrane region" description="Helical" evidence="1">
    <location>
        <begin position="184"/>
        <end position="204"/>
    </location>
</feature>
<comment type="caution">
    <text evidence="3">The sequence shown here is derived from an EMBL/GenBank/DDBJ whole genome shotgun (WGS) entry which is preliminary data.</text>
</comment>
<dbReference type="Pfam" id="PF26626">
    <property type="entry name" value="DUF8201"/>
    <property type="match status" value="1"/>
</dbReference>
<name>A0A5R8WS08_9BACT</name>
<feature type="domain" description="DUF8201" evidence="2">
    <location>
        <begin position="1"/>
        <end position="449"/>
    </location>
</feature>
<feature type="transmembrane region" description="Helical" evidence="1">
    <location>
        <begin position="269"/>
        <end position="292"/>
    </location>
</feature>
<feature type="transmembrane region" description="Helical" evidence="1">
    <location>
        <begin position="105"/>
        <end position="126"/>
    </location>
</feature>
<feature type="transmembrane region" description="Helical" evidence="1">
    <location>
        <begin position="419"/>
        <end position="437"/>
    </location>
</feature>
<reference evidence="3 4" key="1">
    <citation type="submission" date="2019-05" db="EMBL/GenBank/DDBJ databases">
        <title>Hymenobacter edaphi sp. nov., isolated from abandoned arsenic-contaminated farmland soil.</title>
        <authorList>
            <person name="Nie L."/>
        </authorList>
    </citation>
    <scope>NUCLEOTIDE SEQUENCE [LARGE SCALE GENOMIC DNA]</scope>
    <source>
        <strain evidence="3 4">1-3-3-8</strain>
    </source>
</reference>
<evidence type="ECO:0000313" key="4">
    <source>
        <dbReference type="Proteomes" id="UP000305517"/>
    </source>
</evidence>
<feature type="transmembrane region" description="Helical" evidence="1">
    <location>
        <begin position="68"/>
        <end position="84"/>
    </location>
</feature>
<feature type="transmembrane region" description="Helical" evidence="1">
    <location>
        <begin position="216"/>
        <end position="249"/>
    </location>
</feature>
<keyword evidence="1" id="KW-0472">Membrane</keyword>
<protein>
    <recommendedName>
        <fullName evidence="2">DUF8201 domain-containing protein</fullName>
    </recommendedName>
</protein>
<organism evidence="3 4">
    <name type="scientific">Hymenobacter jeollabukensis</name>
    <dbReference type="NCBI Taxonomy" id="2025313"/>
    <lineage>
        <taxon>Bacteria</taxon>
        <taxon>Pseudomonadati</taxon>
        <taxon>Bacteroidota</taxon>
        <taxon>Cytophagia</taxon>
        <taxon>Cytophagales</taxon>
        <taxon>Hymenobacteraceae</taxon>
        <taxon>Hymenobacter</taxon>
    </lineage>
</organism>
<accession>A0A5R8WS08</accession>
<dbReference type="RefSeq" id="WP_138077878.1">
    <property type="nucleotide sequence ID" value="NZ_VAJM01000004.1"/>
</dbReference>
<evidence type="ECO:0000313" key="3">
    <source>
        <dbReference type="EMBL" id="TLM93233.1"/>
    </source>
</evidence>
<keyword evidence="1" id="KW-0812">Transmembrane</keyword>
<keyword evidence="1" id="KW-1133">Transmembrane helix</keyword>
<proteinExistence type="predicted"/>
<dbReference type="EMBL" id="VAJM01000004">
    <property type="protein sequence ID" value="TLM93233.1"/>
    <property type="molecule type" value="Genomic_DNA"/>
</dbReference>
<dbReference type="InterPro" id="IPR058514">
    <property type="entry name" value="DUF8201"/>
</dbReference>
<evidence type="ECO:0000259" key="2">
    <source>
        <dbReference type="Pfam" id="PF26626"/>
    </source>
</evidence>
<gene>
    <name evidence="3" type="ORF">FDY95_11460</name>
</gene>